<dbReference type="GO" id="GO:0008700">
    <property type="term" value="F:(R,S)-4-hydroxy-2-oxoglutarate aldolase activity"/>
    <property type="evidence" value="ECO:0007669"/>
    <property type="project" value="UniProtKB-EC"/>
</dbReference>
<keyword evidence="7" id="KW-1185">Reference proteome</keyword>
<dbReference type="AlphaFoldDB" id="M5DYP2"/>
<comment type="subunit">
    <text evidence="3">Homotrimer.</text>
</comment>
<evidence type="ECO:0000256" key="4">
    <source>
        <dbReference type="ARBA" id="ARBA00023239"/>
    </source>
</evidence>
<dbReference type="GO" id="GO:0008675">
    <property type="term" value="F:2-dehydro-3-deoxy-phosphogluconate aldolase activity"/>
    <property type="evidence" value="ECO:0007669"/>
    <property type="project" value="UniProtKB-EC"/>
</dbReference>
<evidence type="ECO:0000313" key="6">
    <source>
        <dbReference type="EMBL" id="CCU78713.1"/>
    </source>
</evidence>
<dbReference type="eggNOG" id="COG0800">
    <property type="taxonomic scope" value="Bacteria"/>
</dbReference>
<dbReference type="PANTHER" id="PTHR30246">
    <property type="entry name" value="2-KETO-3-DEOXY-6-PHOSPHOGLUCONATE ALDOLASE"/>
    <property type="match status" value="1"/>
</dbReference>
<dbReference type="RefSeq" id="WP_005488110.1">
    <property type="nucleotide sequence ID" value="NZ_CAUI01000005.1"/>
</dbReference>
<dbReference type="OrthoDB" id="9802667at2"/>
<evidence type="ECO:0000256" key="2">
    <source>
        <dbReference type="ARBA" id="ARBA00006906"/>
    </source>
</evidence>
<evidence type="ECO:0000256" key="1">
    <source>
        <dbReference type="ARBA" id="ARBA00004761"/>
    </source>
</evidence>
<gene>
    <name evidence="6" type="ORF">HSACCH_00852</name>
</gene>
<dbReference type="Pfam" id="PF01081">
    <property type="entry name" value="Aldolase"/>
    <property type="match status" value="1"/>
</dbReference>
<evidence type="ECO:0000256" key="3">
    <source>
        <dbReference type="ARBA" id="ARBA00011233"/>
    </source>
</evidence>
<dbReference type="PANTHER" id="PTHR30246:SF1">
    <property type="entry name" value="2-DEHYDRO-3-DEOXY-6-PHOSPHOGALACTONATE ALDOLASE-RELATED"/>
    <property type="match status" value="1"/>
</dbReference>
<comment type="caution">
    <text evidence="6">The sequence shown here is derived from an EMBL/GenBank/DDBJ whole genome shotgun (WGS) entry which is preliminary data.</text>
</comment>
<organism evidence="6 7">
    <name type="scientific">Halanaerobium saccharolyticum subsp. saccharolyticum DSM 6643</name>
    <dbReference type="NCBI Taxonomy" id="1293054"/>
    <lineage>
        <taxon>Bacteria</taxon>
        <taxon>Bacillati</taxon>
        <taxon>Bacillota</taxon>
        <taxon>Clostridia</taxon>
        <taxon>Halanaerobiales</taxon>
        <taxon>Halanaerobiaceae</taxon>
        <taxon>Halanaerobium</taxon>
    </lineage>
</organism>
<dbReference type="FunCoup" id="M5DYP2">
    <property type="interactions" value="176"/>
</dbReference>
<dbReference type="EC" id="4.1.3.16" evidence="6"/>
<name>M5DYP2_9FIRM</name>
<dbReference type="InterPro" id="IPR031338">
    <property type="entry name" value="KDPG/KHG_AS_2"/>
</dbReference>
<dbReference type="NCBIfam" id="TIGR01182">
    <property type="entry name" value="eda"/>
    <property type="match status" value="1"/>
</dbReference>
<protein>
    <submittedName>
        <fullName evidence="6">4-Hydroxy-2-oxoglutarate aldolase / 2-dehydro-3-deoxyphosphogluconate aldolase</fullName>
        <ecNumber evidence="6">4.1.2.14</ecNumber>
        <ecNumber evidence="6">4.1.3.16</ecNumber>
    </submittedName>
</protein>
<dbReference type="EC" id="4.1.2.14" evidence="6"/>
<dbReference type="InterPro" id="IPR000887">
    <property type="entry name" value="Aldlse_KDPG_KHG"/>
</dbReference>
<reference evidence="7" key="1">
    <citation type="journal article" date="2013" name="Genome Announc.">
        <title>Genome Sequence of Halanaerobium saccharolyticum subsp. saccharolyticum Strain DSM 6643T, a Halophilic Hydrogen-Producing Bacterium.</title>
        <authorList>
            <person name="Kivisto A."/>
            <person name="Larjo A."/>
            <person name="Ciranna A."/>
            <person name="Santala V."/>
            <person name="Roos C."/>
            <person name="Karp M."/>
        </authorList>
    </citation>
    <scope>NUCLEOTIDE SEQUENCE [LARGE SCALE GENOMIC DNA]</scope>
    <source>
        <strain evidence="7">DSM 6643</strain>
    </source>
</reference>
<evidence type="ECO:0000313" key="7">
    <source>
        <dbReference type="Proteomes" id="UP000012063"/>
    </source>
</evidence>
<keyword evidence="5" id="KW-0119">Carbohydrate metabolism</keyword>
<evidence type="ECO:0000256" key="5">
    <source>
        <dbReference type="ARBA" id="ARBA00023277"/>
    </source>
</evidence>
<dbReference type="CDD" id="cd00452">
    <property type="entry name" value="KDPG_aldolase"/>
    <property type="match status" value="1"/>
</dbReference>
<dbReference type="PROSITE" id="PS00160">
    <property type="entry name" value="ALDOLASE_KDPG_KHG_2"/>
    <property type="match status" value="1"/>
</dbReference>
<comment type="similarity">
    <text evidence="2">Belongs to the KHG/KDPG aldolase family.</text>
</comment>
<dbReference type="SUPFAM" id="SSF51569">
    <property type="entry name" value="Aldolase"/>
    <property type="match status" value="1"/>
</dbReference>
<dbReference type="STRING" id="1293054.HSACCH_00852"/>
<sequence>MNKKSDIIKSIKDNKIIAIIRGVDNSNQALEVVQSLYEGGIKLVEVAFNTNNAEKIIESIDKKFGDSMHIGAGTVLDSETAKTAIQAGSDFILSPIVNKEMIHCCNRYGKVSIPGAATPTEVINAMNEGADLIKFFPAEASGVKYMKSLQGPLDHVEFIAVGGVNLNNINEFLNSGAVAVGIGSSLINNEDVKNNNYATITEKAKNFIEII</sequence>
<dbReference type="InParanoid" id="M5DYP2"/>
<dbReference type="Proteomes" id="UP000012063">
    <property type="component" value="Unassembled WGS sequence"/>
</dbReference>
<comment type="pathway">
    <text evidence="1">Carbohydrate acid metabolism.</text>
</comment>
<proteinExistence type="inferred from homology"/>
<dbReference type="EMBL" id="CAUI01000005">
    <property type="protein sequence ID" value="CCU78713.1"/>
    <property type="molecule type" value="Genomic_DNA"/>
</dbReference>
<dbReference type="Gene3D" id="3.20.20.70">
    <property type="entry name" value="Aldolase class I"/>
    <property type="match status" value="1"/>
</dbReference>
<dbReference type="InterPro" id="IPR013785">
    <property type="entry name" value="Aldolase_TIM"/>
</dbReference>
<accession>M5DYP2</accession>
<keyword evidence="4 6" id="KW-0456">Lyase</keyword>